<evidence type="ECO:0000259" key="2">
    <source>
        <dbReference type="Pfam" id="PF13439"/>
    </source>
</evidence>
<feature type="domain" description="Glycosyltransferase subfamily 4-like N-terminal" evidence="2">
    <location>
        <begin position="23"/>
        <end position="186"/>
    </location>
</feature>
<gene>
    <name evidence="3" type="ORF">K8G79_10025</name>
</gene>
<reference evidence="3 4" key="1">
    <citation type="journal article" date="2021" name="bioRxiv">
        <title>Unraveling nitrogen, sulfur and carbon metabolic pathways and microbial community transcriptional responses to substrate deprivation and toxicity stresses in a bioreactor mimicking anoxic brackish coastal sediment conditions.</title>
        <authorList>
            <person name="Martins P.D."/>
            <person name="Echeveste M.J."/>
            <person name="Arshad A."/>
            <person name="Kurth J."/>
            <person name="Ouboter H."/>
            <person name="Jetten M.S.M."/>
            <person name="Welte C.U."/>
        </authorList>
    </citation>
    <scope>NUCLEOTIDE SEQUENCE [LARGE SCALE GENOMIC DNA]</scope>
    <source>
        <strain evidence="3">MAG_38</strain>
    </source>
</reference>
<protein>
    <submittedName>
        <fullName evidence="3">Glycosyltransferase</fullName>
        <ecNumber evidence="3">2.4.-.-</ecNumber>
    </submittedName>
</protein>
<dbReference type="EMBL" id="JAIOIU010000126">
    <property type="protein sequence ID" value="MBZ0160456.1"/>
    <property type="molecule type" value="Genomic_DNA"/>
</dbReference>
<sequence>MRATCLFHISGNQYPPLPARHHTTRIWDELSKGFDEYHVIARGKGNRYIHSVARSIHLHLLPAFGTRTWPFFFVSWALPWLVLRYKPTHLLVQCPVLGGLAAAFCSKVFRIPLFVELHGAHYFAPVKPGWKSVIEHVIYRKLSSITFGASTRVRSLSEQMNEYILRAYGESVARKAMVIPNRVDLDIFRYHKDAYAIGDMVRIITVGSFSKLKNHCELIRDLYKIGISFHLTIVGAGSLKEKYAAIANQLSICDRLEIIESLDHQSLATLLPKHDIYIHYALSEGVPRAVLEAMAAGLPVVATHVGFIGGILRNGENAIVIEKPYADGLMKAVRLLVESGDLRKRLGIAARHTIETRFEWSRVFERYRSAIRSMHEIEQ</sequence>
<name>A0AAJ1EJV1_9BACT</name>
<evidence type="ECO:0000313" key="4">
    <source>
        <dbReference type="Proteomes" id="UP001197609"/>
    </source>
</evidence>
<evidence type="ECO:0000313" key="3">
    <source>
        <dbReference type="EMBL" id="MBZ0160456.1"/>
    </source>
</evidence>
<dbReference type="SUPFAM" id="SSF53756">
    <property type="entry name" value="UDP-Glycosyltransferase/glycogen phosphorylase"/>
    <property type="match status" value="1"/>
</dbReference>
<dbReference type="Pfam" id="PF00534">
    <property type="entry name" value="Glycos_transf_1"/>
    <property type="match status" value="1"/>
</dbReference>
<evidence type="ECO:0000259" key="1">
    <source>
        <dbReference type="Pfam" id="PF00534"/>
    </source>
</evidence>
<dbReference type="Gene3D" id="3.40.50.2000">
    <property type="entry name" value="Glycogen Phosphorylase B"/>
    <property type="match status" value="2"/>
</dbReference>
<organism evidence="3 4">
    <name type="scientific">Candidatus Methylomirabilis tolerans</name>
    <dbReference type="NCBI Taxonomy" id="3123416"/>
    <lineage>
        <taxon>Bacteria</taxon>
        <taxon>Candidatus Methylomirabilota</taxon>
        <taxon>Candidatus Methylomirabilia</taxon>
        <taxon>Candidatus Methylomirabilales</taxon>
        <taxon>Candidatus Methylomirabilaceae</taxon>
        <taxon>Candidatus Methylomirabilis</taxon>
    </lineage>
</organism>
<comment type="caution">
    <text evidence="3">The sequence shown here is derived from an EMBL/GenBank/DDBJ whole genome shotgun (WGS) entry which is preliminary data.</text>
</comment>
<dbReference type="InterPro" id="IPR028098">
    <property type="entry name" value="Glyco_trans_4-like_N"/>
</dbReference>
<dbReference type="Proteomes" id="UP001197609">
    <property type="component" value="Unassembled WGS sequence"/>
</dbReference>
<dbReference type="Pfam" id="PF13439">
    <property type="entry name" value="Glyco_transf_4"/>
    <property type="match status" value="1"/>
</dbReference>
<dbReference type="PANTHER" id="PTHR12526">
    <property type="entry name" value="GLYCOSYLTRANSFERASE"/>
    <property type="match status" value="1"/>
</dbReference>
<keyword evidence="3" id="KW-0328">Glycosyltransferase</keyword>
<feature type="domain" description="Glycosyl transferase family 1" evidence="1">
    <location>
        <begin position="202"/>
        <end position="352"/>
    </location>
</feature>
<dbReference type="GO" id="GO:0016757">
    <property type="term" value="F:glycosyltransferase activity"/>
    <property type="evidence" value="ECO:0007669"/>
    <property type="project" value="UniProtKB-KW"/>
</dbReference>
<proteinExistence type="predicted"/>
<dbReference type="PANTHER" id="PTHR12526:SF630">
    <property type="entry name" value="GLYCOSYLTRANSFERASE"/>
    <property type="match status" value="1"/>
</dbReference>
<keyword evidence="3" id="KW-0808">Transferase</keyword>
<dbReference type="InterPro" id="IPR001296">
    <property type="entry name" value="Glyco_trans_1"/>
</dbReference>
<dbReference type="EC" id="2.4.-.-" evidence="3"/>
<dbReference type="AlphaFoldDB" id="A0AAJ1EJV1"/>
<accession>A0AAJ1EJV1</accession>